<protein>
    <recommendedName>
        <fullName evidence="3">Nuclear protein Qri2/Nse4</fullName>
    </recommendedName>
</protein>
<organism evidence="1 2">
    <name type="scientific">Clonostachys solani</name>
    <dbReference type="NCBI Taxonomy" id="160281"/>
    <lineage>
        <taxon>Eukaryota</taxon>
        <taxon>Fungi</taxon>
        <taxon>Dikarya</taxon>
        <taxon>Ascomycota</taxon>
        <taxon>Pezizomycotina</taxon>
        <taxon>Sordariomycetes</taxon>
        <taxon>Hypocreomycetidae</taxon>
        <taxon>Hypocreales</taxon>
        <taxon>Bionectriaceae</taxon>
        <taxon>Clonostachys</taxon>
    </lineage>
</organism>
<dbReference type="AlphaFoldDB" id="A0A9N9YXD0"/>
<dbReference type="Gene3D" id="3.60.15.10">
    <property type="entry name" value="Ribonuclease Z/Hydroxyacylglutathione hydrolase-like"/>
    <property type="match status" value="1"/>
</dbReference>
<dbReference type="OrthoDB" id="421671at2759"/>
<dbReference type="SUPFAM" id="SSF56281">
    <property type="entry name" value="Metallo-hydrolase/oxidoreductase"/>
    <property type="match status" value="1"/>
</dbReference>
<accession>A0A9N9YXD0</accession>
<gene>
    <name evidence="1" type="ORF">CSOL1703_00003501</name>
</gene>
<sequence length="418" mass="46605">MAGLIPRRESSKIPGPWFCRAVVFFGEQPLPRVKALTTLRLNPCIMVAHHLRRSSSLVRFLSNAGRRPLTSITKLRIASAPPPHTLASHPLISSSPANFCVIDRRNSGQVCLRKYLYSGSVSSISYRPNLKSQPLSRGFICTPARSAAMSSKLIPSNPADVMVIRNVTPNIVTFSVPFARFGTAKIGGRGTLVKLSSGNLAVFSPVALTEAAKAKVAELGGNLAYIVALDYEHHIFISEWAKQYPGVKIIGPEGLPEKRAGQDDPKIGKEEFAVVFKKENKRDIKIGDEFDADFDYEYVDGHANREIVFLYKPEKVVIEADLLFNMPANEQYSKVPDAEKKEGFLGKLFEGLQNPHGDNKWMKRFNWHVAAKDRASFNESVKAIGGWEFVKLIPCHGDVVEENAKEMFRQVFEWHLRA</sequence>
<keyword evidence="2" id="KW-1185">Reference proteome</keyword>
<comment type="caution">
    <text evidence="1">The sequence shown here is derived from an EMBL/GenBank/DDBJ whole genome shotgun (WGS) entry which is preliminary data.</text>
</comment>
<dbReference type="Proteomes" id="UP000775872">
    <property type="component" value="Unassembled WGS sequence"/>
</dbReference>
<dbReference type="PANTHER" id="PTHR33835:SF1">
    <property type="entry name" value="METALLO-BETA-LACTAMASE DOMAIN-CONTAINING PROTEIN"/>
    <property type="match status" value="1"/>
</dbReference>
<dbReference type="InterPro" id="IPR036866">
    <property type="entry name" value="RibonucZ/Hydroxyglut_hydro"/>
</dbReference>
<evidence type="ECO:0008006" key="3">
    <source>
        <dbReference type="Google" id="ProtNLM"/>
    </source>
</evidence>
<name>A0A9N9YXD0_9HYPO</name>
<dbReference type="EMBL" id="CABFOC020000002">
    <property type="protein sequence ID" value="CAH0039206.1"/>
    <property type="molecule type" value="Genomic_DNA"/>
</dbReference>
<proteinExistence type="predicted"/>
<reference evidence="1" key="1">
    <citation type="submission" date="2021-10" db="EMBL/GenBank/DDBJ databases">
        <authorList>
            <person name="Piombo E."/>
        </authorList>
    </citation>
    <scope>NUCLEOTIDE SEQUENCE</scope>
</reference>
<dbReference type="PANTHER" id="PTHR33835">
    <property type="entry name" value="YALI0C07656P"/>
    <property type="match status" value="1"/>
</dbReference>
<evidence type="ECO:0000313" key="2">
    <source>
        <dbReference type="Proteomes" id="UP000775872"/>
    </source>
</evidence>
<dbReference type="InterPro" id="IPR025638">
    <property type="entry name" value="DUF4336"/>
</dbReference>
<evidence type="ECO:0000313" key="1">
    <source>
        <dbReference type="EMBL" id="CAH0039206.1"/>
    </source>
</evidence>